<organism evidence="2 4">
    <name type="scientific">Didymodactylos carnosus</name>
    <dbReference type="NCBI Taxonomy" id="1234261"/>
    <lineage>
        <taxon>Eukaryota</taxon>
        <taxon>Metazoa</taxon>
        <taxon>Spiralia</taxon>
        <taxon>Gnathifera</taxon>
        <taxon>Rotifera</taxon>
        <taxon>Eurotatoria</taxon>
        <taxon>Bdelloidea</taxon>
        <taxon>Philodinida</taxon>
        <taxon>Philodinidae</taxon>
        <taxon>Didymodactylos</taxon>
    </lineage>
</organism>
<evidence type="ECO:0000313" key="3">
    <source>
        <dbReference type="EMBL" id="CAF3738108.1"/>
    </source>
</evidence>
<feature type="region of interest" description="Disordered" evidence="1">
    <location>
        <begin position="381"/>
        <end position="487"/>
    </location>
</feature>
<name>A0A8S2DT04_9BILA</name>
<evidence type="ECO:0000313" key="2">
    <source>
        <dbReference type="EMBL" id="CAF0966313.1"/>
    </source>
</evidence>
<reference evidence="2" key="1">
    <citation type="submission" date="2021-02" db="EMBL/GenBank/DDBJ databases">
        <authorList>
            <person name="Nowell W R."/>
        </authorList>
    </citation>
    <scope>NUCLEOTIDE SEQUENCE</scope>
</reference>
<sequence length="487" mass="54535">MKETSPRLFQPWDELNTLISSFGLYRSEKAAYDRSIINTLYNTNQIAGAGHPAEVIESVKHDNEGDGLFGRFLLSAPTPYLPLAEEISDINENCASLTHLLYIINLLNPTENEYGDPIRMVYKYEEAAESIMKGEKWNEYVLITRECFEYDGFLTSLYSKAKVQLHRIAGALHVARIASEVIAQWKDGLPYHDISKQRIADIQHVVDNYTSTTNYEGISVATAKKACLLTDYFITQKKIIGGRPAQETIQDLRQRFEDNDNALEMAIVAVRAQKSVPHIKILLAPGLKISWSYITRHHGGFKTNQLQFAAKELTAEGLGKLTKEKANPSAKKTTEYFTKTTIDIATESPENIKAFTDKLQKFHVSLPDYLKSLEILNPNGDNQSLDMDIDETNENNPPTGLQSVSAQNVPSTTASQQSVTLHQQPLAGAQRSQTRRSHSTIAAQNESLPPHSHSPHGTPRRIEQATSGSRSPQMSQVLTDQRNKRQK</sequence>
<feature type="compositionally biased region" description="Polar residues" evidence="1">
    <location>
        <begin position="464"/>
        <end position="480"/>
    </location>
</feature>
<dbReference type="Proteomes" id="UP000677228">
    <property type="component" value="Unassembled WGS sequence"/>
</dbReference>
<feature type="compositionally biased region" description="Polar residues" evidence="1">
    <location>
        <begin position="394"/>
        <end position="423"/>
    </location>
</feature>
<gene>
    <name evidence="2" type="ORF">OVA965_LOCUS12867</name>
    <name evidence="3" type="ORF">TMI583_LOCUS12869</name>
</gene>
<accession>A0A8S2DT04</accession>
<dbReference type="AlphaFoldDB" id="A0A8S2DT04"/>
<evidence type="ECO:0000313" key="4">
    <source>
        <dbReference type="Proteomes" id="UP000677228"/>
    </source>
</evidence>
<comment type="caution">
    <text evidence="2">The sequence shown here is derived from an EMBL/GenBank/DDBJ whole genome shotgun (WGS) entry which is preliminary data.</text>
</comment>
<dbReference type="EMBL" id="CAJOBA010005263">
    <property type="protein sequence ID" value="CAF3738108.1"/>
    <property type="molecule type" value="Genomic_DNA"/>
</dbReference>
<protein>
    <submittedName>
        <fullName evidence="2">Uncharacterized protein</fullName>
    </submittedName>
</protein>
<proteinExistence type="predicted"/>
<dbReference type="EMBL" id="CAJNOK010005259">
    <property type="protein sequence ID" value="CAF0966313.1"/>
    <property type="molecule type" value="Genomic_DNA"/>
</dbReference>
<dbReference type="Proteomes" id="UP000682733">
    <property type="component" value="Unassembled WGS sequence"/>
</dbReference>
<evidence type="ECO:0000256" key="1">
    <source>
        <dbReference type="SAM" id="MobiDB-lite"/>
    </source>
</evidence>